<organism evidence="1 2">
    <name type="scientific">Septoria linicola</name>
    <dbReference type="NCBI Taxonomy" id="215465"/>
    <lineage>
        <taxon>Eukaryota</taxon>
        <taxon>Fungi</taxon>
        <taxon>Dikarya</taxon>
        <taxon>Ascomycota</taxon>
        <taxon>Pezizomycotina</taxon>
        <taxon>Dothideomycetes</taxon>
        <taxon>Dothideomycetidae</taxon>
        <taxon>Mycosphaerellales</taxon>
        <taxon>Mycosphaerellaceae</taxon>
        <taxon>Septoria</taxon>
    </lineage>
</organism>
<keyword evidence="2" id="KW-1185">Reference proteome</keyword>
<dbReference type="AlphaFoldDB" id="A0A9Q9ESL3"/>
<evidence type="ECO:0000313" key="1">
    <source>
        <dbReference type="EMBL" id="USW59718.1"/>
    </source>
</evidence>
<name>A0A9Q9ESL3_9PEZI</name>
<reference evidence="1" key="1">
    <citation type="submission" date="2022-06" db="EMBL/GenBank/DDBJ databases">
        <title>Complete genome sequences of two strains of the flax pathogen Septoria linicola.</title>
        <authorList>
            <person name="Lapalu N."/>
            <person name="Simon A."/>
            <person name="Demenou B."/>
            <person name="Paumier D."/>
            <person name="Guillot M.-P."/>
            <person name="Gout L."/>
            <person name="Valade R."/>
        </authorList>
    </citation>
    <scope>NUCLEOTIDE SEQUENCE</scope>
    <source>
        <strain evidence="1">SE15195</strain>
    </source>
</reference>
<sequence>MAGGYLNEQAAQVRWLSRRSSDVATAWAHLLPNTDTERQWSFYASDGFKGVSTRRRYKMESEEAVNQGKRRIEGWRERWKNDIDETLRCDYRLDTSAISAGVLSQCYSSMYKPRYRQFHPTICVCASTVAFFLQQA</sequence>
<gene>
    <name evidence="1" type="ORF">Slin15195_G130370</name>
</gene>
<evidence type="ECO:0000313" key="2">
    <source>
        <dbReference type="Proteomes" id="UP001056384"/>
    </source>
</evidence>
<dbReference type="Proteomes" id="UP001056384">
    <property type="component" value="Chromosome 15"/>
</dbReference>
<proteinExistence type="predicted"/>
<protein>
    <submittedName>
        <fullName evidence="1">Uncharacterized protein</fullName>
    </submittedName>
</protein>
<dbReference type="EMBL" id="CP099432">
    <property type="protein sequence ID" value="USW59718.1"/>
    <property type="molecule type" value="Genomic_DNA"/>
</dbReference>
<accession>A0A9Q9ESL3</accession>